<protein>
    <submittedName>
        <fullName evidence="1">Uncharacterized protein</fullName>
    </submittedName>
</protein>
<proteinExistence type="predicted"/>
<organism evidence="1 2">
    <name type="scientific">Metabacillus fastidiosus</name>
    <dbReference type="NCBI Taxonomy" id="1458"/>
    <lineage>
        <taxon>Bacteria</taxon>
        <taxon>Bacillati</taxon>
        <taxon>Bacillota</taxon>
        <taxon>Bacilli</taxon>
        <taxon>Bacillales</taxon>
        <taxon>Bacillaceae</taxon>
        <taxon>Metabacillus</taxon>
    </lineage>
</organism>
<sequence length="42" mass="4629">MRLQGENGIVTDSASRIDRGIALAMAKERAHIALIDVNEKKH</sequence>
<reference evidence="1 2" key="1">
    <citation type="submission" date="2023-03" db="EMBL/GenBank/DDBJ databases">
        <title>Bacillus Genome Sequencing.</title>
        <authorList>
            <person name="Dunlap C."/>
        </authorList>
    </citation>
    <scope>NUCLEOTIDE SEQUENCE [LARGE SCALE GENOMIC DNA]</scope>
    <source>
        <strain evidence="1 2">NRS-1717</strain>
    </source>
</reference>
<evidence type="ECO:0000313" key="2">
    <source>
        <dbReference type="Proteomes" id="UP001342826"/>
    </source>
</evidence>
<keyword evidence="2" id="KW-1185">Reference proteome</keyword>
<evidence type="ECO:0000313" key="1">
    <source>
        <dbReference type="EMBL" id="MED4400601.1"/>
    </source>
</evidence>
<name>A0ABU6NXK8_9BACI</name>
<comment type="caution">
    <text evidence="1">The sequence shown here is derived from an EMBL/GenBank/DDBJ whole genome shotgun (WGS) entry which is preliminary data.</text>
</comment>
<accession>A0ABU6NXK8</accession>
<gene>
    <name evidence="1" type="ORF">P9271_04555</name>
</gene>
<dbReference type="Proteomes" id="UP001342826">
    <property type="component" value="Unassembled WGS sequence"/>
</dbReference>
<dbReference type="EMBL" id="JARTFS010000004">
    <property type="protein sequence ID" value="MED4400601.1"/>
    <property type="molecule type" value="Genomic_DNA"/>
</dbReference>
<dbReference type="RefSeq" id="WP_268874869.1">
    <property type="nucleotide sequence ID" value="NZ_JARTFQ010000010.1"/>
</dbReference>
<dbReference type="GeneID" id="301143638"/>